<dbReference type="OrthoDB" id="5340163at2759"/>
<evidence type="ECO:0000256" key="2">
    <source>
        <dbReference type="SAM" id="Phobius"/>
    </source>
</evidence>
<evidence type="ECO:0000313" key="3">
    <source>
        <dbReference type="EMBL" id="RPB15705.1"/>
    </source>
</evidence>
<dbReference type="EMBL" id="ML119112">
    <property type="protein sequence ID" value="RPB15705.1"/>
    <property type="molecule type" value="Genomic_DNA"/>
</dbReference>
<feature type="region of interest" description="Disordered" evidence="1">
    <location>
        <begin position="47"/>
        <end position="79"/>
    </location>
</feature>
<sequence length="656" mass="74266">MGPKNRKPRAKAPVTDTTVTAAASDTTTIATTAPNAATNADTNAITDAGTGEGVSTGVSTRAGANASNRGPKAKAKPKAGQYHHIIPRFILRKFIIEGHKNPEANRRGKSAAPGLTDPINCYHVSSGTFSISSLNNSYGVTDLYINIKNPDNAYEVEKKLSVLESHAAQAIGLLLKTVESPPPGDFPSEEPQYFRIKRKFLNYLRKFMFIMYFRNDGFGAQHFNEHHPDNSGGAAWIRAFRQKNNLEPSEMWLHVLEHYLDTPHVELVKQGQKANDQLDSGGRAGSRRGIDPNIQDAEMIQYWGEANNFFLAVWEAADCEEFIISNNSFGLWESVSLGDKMYQLHRFYVISPRIAIVLCLVRLRPDIPPIPEFELMYRESIFWGAPHRSPRVSKDGQIVGREVGVAGSYEEDIMEYEIVKLSTEFTHRVNAIIMGNARIDTGTITFRTPAAMLRTLEAYSRNMGYDNQKLYEPLVEQLLKMTGASSSTFRVIPNPNPTSRTHALKPPKAGLPSFWEINLEMLDRMEEDKNDEISAIFKTPLKRLIEQIALKISRTPYDINPKPARLRRNISDESCVDIFAMVKGFIKFLGLGMSPLFPECTMIAVLRWLLAERRNMFEILERKFSLMMMEWVYDEPDREKREEEYRIQRAKMFQKG</sequence>
<gene>
    <name evidence="3" type="ORF">P167DRAFT_562952</name>
</gene>
<accession>A0A3N4LCI0</accession>
<dbReference type="STRING" id="1392247.A0A3N4LCI0"/>
<dbReference type="Pfam" id="PF14022">
    <property type="entry name" value="DUF4238"/>
    <property type="match status" value="1"/>
</dbReference>
<proteinExistence type="predicted"/>
<feature type="compositionally biased region" description="Low complexity" evidence="1">
    <location>
        <begin position="47"/>
        <end position="60"/>
    </location>
</feature>
<reference evidence="3 4" key="1">
    <citation type="journal article" date="2018" name="Nat. Ecol. Evol.">
        <title>Pezizomycetes genomes reveal the molecular basis of ectomycorrhizal truffle lifestyle.</title>
        <authorList>
            <person name="Murat C."/>
            <person name="Payen T."/>
            <person name="Noel B."/>
            <person name="Kuo A."/>
            <person name="Morin E."/>
            <person name="Chen J."/>
            <person name="Kohler A."/>
            <person name="Krizsan K."/>
            <person name="Balestrini R."/>
            <person name="Da Silva C."/>
            <person name="Montanini B."/>
            <person name="Hainaut M."/>
            <person name="Levati E."/>
            <person name="Barry K.W."/>
            <person name="Belfiori B."/>
            <person name="Cichocki N."/>
            <person name="Clum A."/>
            <person name="Dockter R.B."/>
            <person name="Fauchery L."/>
            <person name="Guy J."/>
            <person name="Iotti M."/>
            <person name="Le Tacon F."/>
            <person name="Lindquist E.A."/>
            <person name="Lipzen A."/>
            <person name="Malagnac F."/>
            <person name="Mello A."/>
            <person name="Molinier V."/>
            <person name="Miyauchi S."/>
            <person name="Poulain J."/>
            <person name="Riccioni C."/>
            <person name="Rubini A."/>
            <person name="Sitrit Y."/>
            <person name="Splivallo R."/>
            <person name="Traeger S."/>
            <person name="Wang M."/>
            <person name="Zifcakova L."/>
            <person name="Wipf D."/>
            <person name="Zambonelli A."/>
            <person name="Paolocci F."/>
            <person name="Nowrousian M."/>
            <person name="Ottonello S."/>
            <person name="Baldrian P."/>
            <person name="Spatafora J.W."/>
            <person name="Henrissat B."/>
            <person name="Nagy L.G."/>
            <person name="Aury J.M."/>
            <person name="Wincker P."/>
            <person name="Grigoriev I.V."/>
            <person name="Bonfante P."/>
            <person name="Martin F.M."/>
        </authorList>
    </citation>
    <scope>NUCLEOTIDE SEQUENCE [LARGE SCALE GENOMIC DNA]</scope>
    <source>
        <strain evidence="3 4">CCBAS932</strain>
    </source>
</reference>
<keyword evidence="4" id="KW-1185">Reference proteome</keyword>
<protein>
    <submittedName>
        <fullName evidence="3">Uncharacterized protein</fullName>
    </submittedName>
</protein>
<feature type="region of interest" description="Disordered" evidence="1">
    <location>
        <begin position="1"/>
        <end position="26"/>
    </location>
</feature>
<dbReference type="AlphaFoldDB" id="A0A3N4LCI0"/>
<keyword evidence="2" id="KW-0472">Membrane</keyword>
<dbReference type="Proteomes" id="UP000277580">
    <property type="component" value="Unassembled WGS sequence"/>
</dbReference>
<dbReference type="InterPro" id="IPR025332">
    <property type="entry name" value="DUF4238"/>
</dbReference>
<evidence type="ECO:0000256" key="1">
    <source>
        <dbReference type="SAM" id="MobiDB-lite"/>
    </source>
</evidence>
<name>A0A3N4LCI0_9PEZI</name>
<organism evidence="3 4">
    <name type="scientific">Morchella conica CCBAS932</name>
    <dbReference type="NCBI Taxonomy" id="1392247"/>
    <lineage>
        <taxon>Eukaryota</taxon>
        <taxon>Fungi</taxon>
        <taxon>Dikarya</taxon>
        <taxon>Ascomycota</taxon>
        <taxon>Pezizomycotina</taxon>
        <taxon>Pezizomycetes</taxon>
        <taxon>Pezizales</taxon>
        <taxon>Morchellaceae</taxon>
        <taxon>Morchella</taxon>
    </lineage>
</organism>
<keyword evidence="2" id="KW-1133">Transmembrane helix</keyword>
<feature type="compositionally biased region" description="Low complexity" evidence="1">
    <location>
        <begin position="12"/>
        <end position="26"/>
    </location>
</feature>
<feature type="compositionally biased region" description="Basic residues" evidence="1">
    <location>
        <begin position="1"/>
        <end position="10"/>
    </location>
</feature>
<keyword evidence="2" id="KW-0812">Transmembrane</keyword>
<dbReference type="InParanoid" id="A0A3N4LCI0"/>
<feature type="transmembrane region" description="Helical" evidence="2">
    <location>
        <begin position="588"/>
        <end position="610"/>
    </location>
</feature>
<evidence type="ECO:0000313" key="4">
    <source>
        <dbReference type="Proteomes" id="UP000277580"/>
    </source>
</evidence>